<evidence type="ECO:0000313" key="1">
    <source>
        <dbReference type="EMBL" id="KAJ9596820.1"/>
    </source>
</evidence>
<reference evidence="1" key="1">
    <citation type="journal article" date="2023" name="IScience">
        <title>Live-bearing cockroach genome reveals convergent evolutionary mechanisms linked to viviparity in insects and beyond.</title>
        <authorList>
            <person name="Fouks B."/>
            <person name="Harrison M.C."/>
            <person name="Mikhailova A.A."/>
            <person name="Marchal E."/>
            <person name="English S."/>
            <person name="Carruthers M."/>
            <person name="Jennings E.C."/>
            <person name="Chiamaka E.L."/>
            <person name="Frigard R.A."/>
            <person name="Pippel M."/>
            <person name="Attardo G.M."/>
            <person name="Benoit J.B."/>
            <person name="Bornberg-Bauer E."/>
            <person name="Tobe S.S."/>
        </authorList>
    </citation>
    <scope>NUCLEOTIDE SEQUENCE</scope>
    <source>
        <strain evidence="1">Stay&amp;Tobe</strain>
    </source>
</reference>
<comment type="caution">
    <text evidence="1">The sequence shown here is derived from an EMBL/GenBank/DDBJ whole genome shotgun (WGS) entry which is preliminary data.</text>
</comment>
<organism evidence="1 2">
    <name type="scientific">Diploptera punctata</name>
    <name type="common">Pacific beetle cockroach</name>
    <dbReference type="NCBI Taxonomy" id="6984"/>
    <lineage>
        <taxon>Eukaryota</taxon>
        <taxon>Metazoa</taxon>
        <taxon>Ecdysozoa</taxon>
        <taxon>Arthropoda</taxon>
        <taxon>Hexapoda</taxon>
        <taxon>Insecta</taxon>
        <taxon>Pterygota</taxon>
        <taxon>Neoptera</taxon>
        <taxon>Polyneoptera</taxon>
        <taxon>Dictyoptera</taxon>
        <taxon>Blattodea</taxon>
        <taxon>Blaberoidea</taxon>
        <taxon>Blaberidae</taxon>
        <taxon>Diplopterinae</taxon>
        <taxon>Diploptera</taxon>
    </lineage>
</organism>
<accession>A0AAD8ADP7</accession>
<name>A0AAD8ADP7_DIPPU</name>
<protein>
    <submittedName>
        <fullName evidence="1">Uncharacterized protein</fullName>
    </submittedName>
</protein>
<proteinExistence type="predicted"/>
<gene>
    <name evidence="1" type="ORF">L9F63_012153</name>
</gene>
<dbReference type="EMBL" id="JASPKZ010001959">
    <property type="protein sequence ID" value="KAJ9596820.1"/>
    <property type="molecule type" value="Genomic_DNA"/>
</dbReference>
<sequence length="85" mass="10038">YLIFGRQLLISPFMKGYVNPVETTPHLHQVRSFSFHCALTRKMSRSEQASRPRANRLRQRELMASSVDTISKLNLNVYRIFRKNQ</sequence>
<dbReference type="AlphaFoldDB" id="A0AAD8ADP7"/>
<dbReference type="Proteomes" id="UP001233999">
    <property type="component" value="Unassembled WGS sequence"/>
</dbReference>
<keyword evidence="2" id="KW-1185">Reference proteome</keyword>
<evidence type="ECO:0000313" key="2">
    <source>
        <dbReference type="Proteomes" id="UP001233999"/>
    </source>
</evidence>
<feature type="non-terminal residue" evidence="1">
    <location>
        <position position="1"/>
    </location>
</feature>
<feature type="non-terminal residue" evidence="1">
    <location>
        <position position="85"/>
    </location>
</feature>
<reference evidence="1" key="2">
    <citation type="submission" date="2023-05" db="EMBL/GenBank/DDBJ databases">
        <authorList>
            <person name="Fouks B."/>
        </authorList>
    </citation>
    <scope>NUCLEOTIDE SEQUENCE</scope>
    <source>
        <strain evidence="1">Stay&amp;Tobe</strain>
        <tissue evidence="1">Testes</tissue>
    </source>
</reference>